<dbReference type="PANTHER" id="PTHR34236:SF1">
    <property type="entry name" value="DIMETHYL SULFOXIDE REDUCTASE TRANSCRIPTIONAL ACTIVATOR"/>
    <property type="match status" value="1"/>
</dbReference>
<reference evidence="2" key="2">
    <citation type="journal article" date="2014" name="ISME J.">
        <title>Microbial stratification in low pH oxic and suboxic macroscopic growths along an acid mine drainage.</title>
        <authorList>
            <person name="Mendez-Garcia C."/>
            <person name="Mesa V."/>
            <person name="Sprenger R.R."/>
            <person name="Richter M."/>
            <person name="Diez M.S."/>
            <person name="Solano J."/>
            <person name="Bargiela R."/>
            <person name="Golyshina O.V."/>
            <person name="Manteca A."/>
            <person name="Ramos J.L."/>
            <person name="Gallego J.R."/>
            <person name="Llorente I."/>
            <person name="Martins Dos Santos V.A."/>
            <person name="Jensen O.N."/>
            <person name="Pelaez A.I."/>
            <person name="Sanchez J."/>
            <person name="Ferrer M."/>
        </authorList>
    </citation>
    <scope>NUCLEOTIDE SEQUENCE</scope>
</reference>
<dbReference type="InterPro" id="IPR007050">
    <property type="entry name" value="HTH_bacterioopsin"/>
</dbReference>
<evidence type="ECO:0000259" key="1">
    <source>
        <dbReference type="Pfam" id="PF04967"/>
    </source>
</evidence>
<dbReference type="AlphaFoldDB" id="T0YPW6"/>
<name>T0YPW6_9ZZZZ</name>
<feature type="domain" description="HTH bat-type" evidence="1">
    <location>
        <begin position="145"/>
        <end position="196"/>
    </location>
</feature>
<dbReference type="EMBL" id="AUZX01013608">
    <property type="protein sequence ID" value="EQD35128.1"/>
    <property type="molecule type" value="Genomic_DNA"/>
</dbReference>
<feature type="non-terminal residue" evidence="2">
    <location>
        <position position="1"/>
    </location>
</feature>
<accession>T0YPW6</accession>
<evidence type="ECO:0000313" key="2">
    <source>
        <dbReference type="EMBL" id="EQD35128.1"/>
    </source>
</evidence>
<protein>
    <submittedName>
        <fullName evidence="2">Bacterio-opsin activator, HTH domain protein</fullName>
    </submittedName>
</protein>
<proteinExistence type="predicted"/>
<sequence>LDTRWGASVRLHVCRPTEGRPPRLLQLLEISADPSSFPEITAFLRERVRPEEVALTQLGPHRLLARLMGPLPALCHSVFDMGAICMSCPFLSSPDAPEGESREGEWRVLVHRIRDVRPLLRSFTTPGSSPASLVRIGSFHGTHDLTARQEIAVGTAFALGYYDFPRRAQLKDVAKSLGISRAAAMESLRRGMRKLASRHRADVGLVRGPTA</sequence>
<comment type="caution">
    <text evidence="2">The sequence shown here is derived from an EMBL/GenBank/DDBJ whole genome shotgun (WGS) entry which is preliminary data.</text>
</comment>
<dbReference type="PANTHER" id="PTHR34236">
    <property type="entry name" value="DIMETHYL SULFOXIDE REDUCTASE TRANSCRIPTIONAL ACTIVATOR"/>
    <property type="match status" value="1"/>
</dbReference>
<organism evidence="2">
    <name type="scientific">mine drainage metagenome</name>
    <dbReference type="NCBI Taxonomy" id="410659"/>
    <lineage>
        <taxon>unclassified sequences</taxon>
        <taxon>metagenomes</taxon>
        <taxon>ecological metagenomes</taxon>
    </lineage>
</organism>
<reference evidence="2" key="1">
    <citation type="submission" date="2013-08" db="EMBL/GenBank/DDBJ databases">
        <authorList>
            <person name="Mendez C."/>
            <person name="Richter M."/>
            <person name="Ferrer M."/>
            <person name="Sanchez J."/>
        </authorList>
    </citation>
    <scope>NUCLEOTIDE SEQUENCE</scope>
</reference>
<gene>
    <name evidence="2" type="ORF">B1A_18444</name>
</gene>
<dbReference type="Pfam" id="PF04967">
    <property type="entry name" value="HTH_10"/>
    <property type="match status" value="1"/>
</dbReference>